<dbReference type="Proteomes" id="UP001484239">
    <property type="component" value="Unassembled WGS sequence"/>
</dbReference>
<feature type="domain" description="HTH araC/xylS-type" evidence="1">
    <location>
        <begin position="161"/>
        <end position="216"/>
    </location>
</feature>
<dbReference type="RefSeq" id="WP_405276045.1">
    <property type="nucleotide sequence ID" value="NZ_JBBHLI010000001.1"/>
</dbReference>
<dbReference type="EMBL" id="JBBHLI010000001">
    <property type="protein sequence ID" value="MEK9499389.1"/>
    <property type="molecule type" value="Genomic_DNA"/>
</dbReference>
<dbReference type="InterPro" id="IPR018060">
    <property type="entry name" value="HTH_AraC"/>
</dbReference>
<sequence>MDHQFLIPPFYRAPVERKRMAARPCGAVALVRIGREQLVPSASLGRSVRNLALVDPRVMRVGVLDDELSSEEHHRAWTEFDLHAVTRVSRPRLTEFRRLLTDASEAVGRIRRRLLAVPLGPHVVDGIGRLVAHGLDAQPAAHLPDRHVRLDSRMPCPAASEWFRLGKALHAAMELQRQDASPVTRVADRLGYHDGSSLSRQLHGVFGRRPTFVRPRLGWLWLLDDWWARHEQVWVRRERG</sequence>
<keyword evidence="3" id="KW-1185">Reference proteome</keyword>
<organism evidence="2 3">
    <name type="scientific">Gaopeijia maritima</name>
    <dbReference type="NCBI Taxonomy" id="3119007"/>
    <lineage>
        <taxon>Bacteria</taxon>
        <taxon>Pseudomonadati</taxon>
        <taxon>Gemmatimonadota</taxon>
        <taxon>Longimicrobiia</taxon>
        <taxon>Gaopeijiales</taxon>
        <taxon>Gaopeijiaceae</taxon>
        <taxon>Gaopeijia</taxon>
    </lineage>
</organism>
<evidence type="ECO:0000259" key="1">
    <source>
        <dbReference type="PROSITE" id="PS01124"/>
    </source>
</evidence>
<reference evidence="2 3" key="1">
    <citation type="submission" date="2024-02" db="EMBL/GenBank/DDBJ databases">
        <title>A novel Gemmatimonadota bacterium.</title>
        <authorList>
            <person name="Du Z.-J."/>
            <person name="Ye Y.-Q."/>
        </authorList>
    </citation>
    <scope>NUCLEOTIDE SEQUENCE [LARGE SCALE GENOMIC DNA]</scope>
    <source>
        <strain evidence="2 3">DH-20</strain>
    </source>
</reference>
<comment type="caution">
    <text evidence="2">The sequence shown here is derived from an EMBL/GenBank/DDBJ whole genome shotgun (WGS) entry which is preliminary data.</text>
</comment>
<proteinExistence type="predicted"/>
<name>A0ABU9E3Y7_9BACT</name>
<dbReference type="PROSITE" id="PS01124">
    <property type="entry name" value="HTH_ARAC_FAMILY_2"/>
    <property type="match status" value="1"/>
</dbReference>
<accession>A0ABU9E3Y7</accession>
<evidence type="ECO:0000313" key="3">
    <source>
        <dbReference type="Proteomes" id="UP001484239"/>
    </source>
</evidence>
<gene>
    <name evidence="2" type="ORF">WI372_00165</name>
</gene>
<evidence type="ECO:0000313" key="2">
    <source>
        <dbReference type="EMBL" id="MEK9499389.1"/>
    </source>
</evidence>
<protein>
    <recommendedName>
        <fullName evidence="1">HTH araC/xylS-type domain-containing protein</fullName>
    </recommendedName>
</protein>